<feature type="transmembrane region" description="Helical" evidence="1">
    <location>
        <begin position="122"/>
        <end position="142"/>
    </location>
</feature>
<name>A0A2A4WSY2_9GAMM</name>
<reference evidence="3" key="1">
    <citation type="submission" date="2017-08" db="EMBL/GenBank/DDBJ databases">
        <title>A dynamic microbial community with high functional redundancy inhabits the cold, oxic subseafloor aquifer.</title>
        <authorList>
            <person name="Tully B.J."/>
            <person name="Wheat C.G."/>
            <person name="Glazer B.T."/>
            <person name="Huber J.A."/>
        </authorList>
    </citation>
    <scope>NUCLEOTIDE SEQUENCE [LARGE SCALE GENOMIC DNA]</scope>
</reference>
<proteinExistence type="predicted"/>
<keyword evidence="1" id="KW-1133">Transmembrane helix</keyword>
<dbReference type="Proteomes" id="UP000218767">
    <property type="component" value="Unassembled WGS sequence"/>
</dbReference>
<dbReference type="EMBL" id="NVUL01000128">
    <property type="protein sequence ID" value="PCI73161.1"/>
    <property type="molecule type" value="Genomic_DNA"/>
</dbReference>
<protein>
    <recommendedName>
        <fullName evidence="4">DUF2306 domain-containing protein</fullName>
    </recommendedName>
</protein>
<dbReference type="AlphaFoldDB" id="A0A2A4WSY2"/>
<evidence type="ECO:0008006" key="4">
    <source>
        <dbReference type="Google" id="ProtNLM"/>
    </source>
</evidence>
<evidence type="ECO:0000256" key="1">
    <source>
        <dbReference type="SAM" id="Phobius"/>
    </source>
</evidence>
<accession>A0A2A4WSY2</accession>
<feature type="transmembrane region" description="Helical" evidence="1">
    <location>
        <begin position="51"/>
        <end position="71"/>
    </location>
</feature>
<feature type="transmembrane region" description="Helical" evidence="1">
    <location>
        <begin position="91"/>
        <end position="110"/>
    </location>
</feature>
<gene>
    <name evidence="2" type="ORF">COB20_16385</name>
</gene>
<organism evidence="2 3">
    <name type="scientific">SAR86 cluster bacterium</name>
    <dbReference type="NCBI Taxonomy" id="2030880"/>
    <lineage>
        <taxon>Bacteria</taxon>
        <taxon>Pseudomonadati</taxon>
        <taxon>Pseudomonadota</taxon>
        <taxon>Gammaproteobacteria</taxon>
        <taxon>SAR86 cluster</taxon>
    </lineage>
</organism>
<feature type="transmembrane region" description="Helical" evidence="1">
    <location>
        <begin position="183"/>
        <end position="204"/>
    </location>
</feature>
<evidence type="ECO:0000313" key="2">
    <source>
        <dbReference type="EMBL" id="PCI73161.1"/>
    </source>
</evidence>
<keyword evidence="1" id="KW-0812">Transmembrane</keyword>
<keyword evidence="1" id="KW-0472">Membrane</keyword>
<dbReference type="InterPro" id="IPR018750">
    <property type="entry name" value="DUF2306_membrane"/>
</dbReference>
<comment type="caution">
    <text evidence="2">The sequence shown here is derived from an EMBL/GenBank/DDBJ whole genome shotgun (WGS) entry which is preliminary data.</text>
</comment>
<feature type="transmembrane region" description="Helical" evidence="1">
    <location>
        <begin position="154"/>
        <end position="177"/>
    </location>
</feature>
<sequence length="216" mass="23946">MTSNSSSKNEWLVPSLLILLSVVPILAGIERVIELSSDTEVTLENSQYFEAPAPVVIHIITVSFYCILGALQFSPVLRRRNLSWHRIAGRFLIPCGLVAALSGLWMTQFYPPSENDGLILYWIRMLVGTGMALSICLGFIAIRRREILRHRAWMARGYALGLGAGTQVLMLPPLLLLPNYGKLEVALAMGAGWAINLAVAEWIIRTKWNTNAAVLM</sequence>
<evidence type="ECO:0000313" key="3">
    <source>
        <dbReference type="Proteomes" id="UP000218767"/>
    </source>
</evidence>
<dbReference type="Pfam" id="PF10067">
    <property type="entry name" value="DUF2306"/>
    <property type="match status" value="1"/>
</dbReference>